<protein>
    <recommendedName>
        <fullName evidence="3">Nucleotidyltransferase</fullName>
    </recommendedName>
</protein>
<organism evidence="1 2">
    <name type="scientific">Tepidimonas taiwanensis</name>
    <dbReference type="NCBI Taxonomy" id="307486"/>
    <lineage>
        <taxon>Bacteria</taxon>
        <taxon>Pseudomonadati</taxon>
        <taxon>Pseudomonadota</taxon>
        <taxon>Betaproteobacteria</taxon>
        <taxon>Burkholderiales</taxon>
        <taxon>Tepidimonas</taxon>
    </lineage>
</organism>
<sequence length="205" mass="22122">MDDDTQRELAAVAAALMVDEGLEVRRAVQRALAQLRLPPRTPTPGPALLDAAVREHLAIFHADTQPAELRALRETALAWMERLADFQPHVGGAVWHGTATRRSDIHLQLFTDDPKAVEIALINAGVSYDTQSARGLHGRTAEVLTLAVRCDGLGETVGLHLWVNDTNALRGARLPDALGRVPRGSAAELRALLARADTDAEKDAT</sequence>
<evidence type="ECO:0008006" key="3">
    <source>
        <dbReference type="Google" id="ProtNLM"/>
    </source>
</evidence>
<gene>
    <name evidence="1" type="ORF">Ttaiw_00061</name>
</gene>
<dbReference type="EMBL" id="VJOM01000001">
    <property type="protein sequence ID" value="TSE34002.1"/>
    <property type="molecule type" value="Genomic_DNA"/>
</dbReference>
<proteinExistence type="predicted"/>
<keyword evidence="2" id="KW-1185">Reference proteome</keyword>
<dbReference type="STRING" id="307486.GCA_000807215_00096"/>
<dbReference type="AlphaFoldDB" id="A0A554XDT7"/>
<dbReference type="Proteomes" id="UP000317763">
    <property type="component" value="Unassembled WGS sequence"/>
</dbReference>
<dbReference type="RefSeq" id="WP_043698040.1">
    <property type="nucleotide sequence ID" value="NZ_CP083911.1"/>
</dbReference>
<reference evidence="1 2" key="1">
    <citation type="submission" date="2019-07" db="EMBL/GenBank/DDBJ databases">
        <title>Tepidimonas taiwanensis I1-1 draft genome.</title>
        <authorList>
            <person name="Da Costa M.S."/>
            <person name="Froufe H.J.C."/>
            <person name="Egas C."/>
            <person name="Albuquerque L."/>
        </authorList>
    </citation>
    <scope>NUCLEOTIDE SEQUENCE [LARGE SCALE GENOMIC DNA]</scope>
    <source>
        <strain evidence="1 2">I1-1</strain>
    </source>
</reference>
<dbReference type="OrthoDB" id="9157371at2"/>
<name>A0A554XDT7_9BURK</name>
<accession>A0A554XDT7</accession>
<comment type="caution">
    <text evidence="1">The sequence shown here is derived from an EMBL/GenBank/DDBJ whole genome shotgun (WGS) entry which is preliminary data.</text>
</comment>
<evidence type="ECO:0000313" key="2">
    <source>
        <dbReference type="Proteomes" id="UP000317763"/>
    </source>
</evidence>
<evidence type="ECO:0000313" key="1">
    <source>
        <dbReference type="EMBL" id="TSE34002.1"/>
    </source>
</evidence>